<dbReference type="RefSeq" id="WP_039340309.1">
    <property type="nucleotide sequence ID" value="NZ_CP046585.1"/>
</dbReference>
<proteinExistence type="predicted"/>
<dbReference type="GO" id="GO:0016747">
    <property type="term" value="F:acyltransferase activity, transferring groups other than amino-acyl groups"/>
    <property type="evidence" value="ECO:0007669"/>
    <property type="project" value="InterPro"/>
</dbReference>
<dbReference type="Proteomes" id="UP000072520">
    <property type="component" value="Unassembled WGS sequence"/>
</dbReference>
<dbReference type="EMBL" id="LDSI01000002">
    <property type="protein sequence ID" value="KTT01246.1"/>
    <property type="molecule type" value="Genomic_DNA"/>
</dbReference>
<evidence type="ECO:0000313" key="3">
    <source>
        <dbReference type="Proteomes" id="UP000072520"/>
    </source>
</evidence>
<dbReference type="PROSITE" id="PS51186">
    <property type="entry name" value="GNAT"/>
    <property type="match status" value="1"/>
</dbReference>
<name>A0AB34VJX3_9GAMM</name>
<dbReference type="SUPFAM" id="SSF55729">
    <property type="entry name" value="Acyl-CoA N-acyltransferases (Nat)"/>
    <property type="match status" value="1"/>
</dbReference>
<dbReference type="InterPro" id="IPR000182">
    <property type="entry name" value="GNAT_dom"/>
</dbReference>
<dbReference type="Gene3D" id="3.40.630.30">
    <property type="match status" value="1"/>
</dbReference>
<evidence type="ECO:0000259" key="1">
    <source>
        <dbReference type="PROSITE" id="PS51186"/>
    </source>
</evidence>
<dbReference type="InterPro" id="IPR016181">
    <property type="entry name" value="Acyl_CoA_acyltransferase"/>
</dbReference>
<dbReference type="AlphaFoldDB" id="A0AB34VJX3"/>
<accession>A0AB34VJX3</accession>
<comment type="caution">
    <text evidence="2">The sequence shown here is derived from an EMBL/GenBank/DDBJ whole genome shotgun (WGS) entry which is preliminary data.</text>
</comment>
<reference evidence="2 3" key="1">
    <citation type="journal article" date="2016" name="Front. Microbiol.">
        <title>Genomic Resource of Rice Seed Associated Bacteria.</title>
        <authorList>
            <person name="Midha S."/>
            <person name="Bansal K."/>
            <person name="Sharma S."/>
            <person name="Kumar N."/>
            <person name="Patil P.P."/>
            <person name="Chaudhry V."/>
            <person name="Patil P.B."/>
        </authorList>
    </citation>
    <scope>NUCLEOTIDE SEQUENCE [LARGE SCALE GENOMIC DNA]</scope>
    <source>
        <strain evidence="2 3">RSA13</strain>
    </source>
</reference>
<evidence type="ECO:0000313" key="2">
    <source>
        <dbReference type="EMBL" id="KTT01246.1"/>
    </source>
</evidence>
<sequence>MSRPVNTTFSLTVTHTLSEQDKQDLFTGLRAWNHQFIDTALWGPLSVMCRHDQGPLQGGLAGSIKGRWLCIDYLWVSEAQRGAGLGGELIRAAEQAAVARGCHSAQVDTFSFQALPFYQKQGYVLKMSLPDFPEAGMQRHYLTKTLCEHT</sequence>
<dbReference type="CDD" id="cd04301">
    <property type="entry name" value="NAT_SF"/>
    <property type="match status" value="1"/>
</dbReference>
<dbReference type="Pfam" id="PF00583">
    <property type="entry name" value="Acetyltransf_1"/>
    <property type="match status" value="1"/>
</dbReference>
<organism evidence="2 3">
    <name type="scientific">Pantoea stewartii</name>
    <dbReference type="NCBI Taxonomy" id="66269"/>
    <lineage>
        <taxon>Bacteria</taxon>
        <taxon>Pseudomonadati</taxon>
        <taxon>Pseudomonadota</taxon>
        <taxon>Gammaproteobacteria</taxon>
        <taxon>Enterobacterales</taxon>
        <taxon>Erwiniaceae</taxon>
        <taxon>Pantoea</taxon>
    </lineage>
</organism>
<gene>
    <name evidence="2" type="ORF">RSA13_02130</name>
</gene>
<feature type="domain" description="N-acetyltransferase" evidence="1">
    <location>
        <begin position="1"/>
        <end position="148"/>
    </location>
</feature>
<protein>
    <submittedName>
        <fullName evidence="2">Blasticidin S-acetyltransferase</fullName>
    </submittedName>
</protein>